<dbReference type="InterPro" id="IPR036188">
    <property type="entry name" value="FAD/NAD-bd_sf"/>
</dbReference>
<comment type="cofactor">
    <cofactor evidence="1 6">
        <name>FAD</name>
        <dbReference type="ChEBI" id="CHEBI:57692"/>
    </cofactor>
</comment>
<name>A0A1T3CKY8_9HYPO</name>
<dbReference type="Gene3D" id="1.10.405.10">
    <property type="entry name" value="Guanine Nucleotide Dissociation Inhibitor, domain 1"/>
    <property type="match status" value="1"/>
</dbReference>
<reference evidence="8 9" key="1">
    <citation type="submission" date="2016-04" db="EMBL/GenBank/DDBJ databases">
        <title>Multiple horizontal gene transfer events from other fungi enriched the ability of the initially mycotrophic fungus Trichoderma (Ascomycota) to feed on dead plant biomass.</title>
        <authorList>
            <person name="Atanasova L."/>
            <person name="Chenthamara K."/>
            <person name="Zhang J."/>
            <person name="Grujic M."/>
            <person name="Henrissat B."/>
            <person name="Kuo A."/>
            <person name="Aertz A."/>
            <person name="Salamov A."/>
            <person name="Lipzen A."/>
            <person name="Labutti K."/>
            <person name="Barry K."/>
            <person name="Miao Y."/>
            <person name="Rahimi M.J."/>
            <person name="Shen Q."/>
            <person name="Grigoriev I.V."/>
            <person name="Kubicek C.P."/>
            <person name="Druzhinina I.S."/>
        </authorList>
    </citation>
    <scope>NUCLEOTIDE SEQUENCE [LARGE SCALE GENOMIC DNA]</scope>
    <source>
        <strain evidence="8 9">NJAU 4742</strain>
    </source>
</reference>
<evidence type="ECO:0000256" key="3">
    <source>
        <dbReference type="ARBA" id="ARBA00023002"/>
    </source>
</evidence>
<comment type="catalytic activity">
    <reaction evidence="4">
        <text>a secondary aliphatic amine + O2 + H2O = a primary amine + an aldehyde + H2O2</text>
        <dbReference type="Rhea" id="RHEA:26414"/>
        <dbReference type="ChEBI" id="CHEBI:15377"/>
        <dbReference type="ChEBI" id="CHEBI:15379"/>
        <dbReference type="ChEBI" id="CHEBI:16240"/>
        <dbReference type="ChEBI" id="CHEBI:17478"/>
        <dbReference type="ChEBI" id="CHEBI:58855"/>
        <dbReference type="ChEBI" id="CHEBI:65296"/>
        <dbReference type="EC" id="1.4.3.4"/>
    </reaction>
</comment>
<evidence type="ECO:0000256" key="2">
    <source>
        <dbReference type="ARBA" id="ARBA00005995"/>
    </source>
</evidence>
<comment type="caution">
    <text evidence="8">The sequence shown here is derived from an EMBL/GenBank/DDBJ whole genome shotgun (WGS) entry which is preliminary data.</text>
</comment>
<comment type="similarity">
    <text evidence="2 6">Belongs to the flavin monoamine oxidase family.</text>
</comment>
<feature type="binding site" evidence="5">
    <location>
        <position position="446"/>
    </location>
    <ligand>
        <name>FAD</name>
        <dbReference type="ChEBI" id="CHEBI:57692"/>
    </ligand>
</feature>
<dbReference type="PANTHER" id="PTHR43563:SF14">
    <property type="entry name" value="AMINE OXIDASE"/>
    <property type="match status" value="1"/>
</dbReference>
<keyword evidence="6" id="KW-0274">FAD</keyword>
<feature type="domain" description="Amine oxidase" evidence="7">
    <location>
        <begin position="36"/>
        <end position="470"/>
    </location>
</feature>
<organism evidence="8 9">
    <name type="scientific">Trichoderma guizhouense</name>
    <dbReference type="NCBI Taxonomy" id="1491466"/>
    <lineage>
        <taxon>Eukaryota</taxon>
        <taxon>Fungi</taxon>
        <taxon>Dikarya</taxon>
        <taxon>Ascomycota</taxon>
        <taxon>Pezizomycotina</taxon>
        <taxon>Sordariomycetes</taxon>
        <taxon>Hypocreomycetidae</taxon>
        <taxon>Hypocreales</taxon>
        <taxon>Hypocreaceae</taxon>
        <taxon>Trichoderma</taxon>
    </lineage>
</organism>
<accession>A0A1T3CKY8</accession>
<dbReference type="OrthoDB" id="5046242at2759"/>
<evidence type="ECO:0000259" key="7">
    <source>
        <dbReference type="Pfam" id="PF01593"/>
    </source>
</evidence>
<evidence type="ECO:0000256" key="4">
    <source>
        <dbReference type="ARBA" id="ARBA00048448"/>
    </source>
</evidence>
<proteinExistence type="inferred from homology"/>
<protein>
    <recommendedName>
        <fullName evidence="6">Amine oxidase</fullName>
        <ecNumber evidence="6">1.4.3.-</ecNumber>
    </recommendedName>
</protein>
<evidence type="ECO:0000313" key="9">
    <source>
        <dbReference type="Proteomes" id="UP000191004"/>
    </source>
</evidence>
<dbReference type="GO" id="GO:0097621">
    <property type="term" value="F:monoamine oxidase activity"/>
    <property type="evidence" value="ECO:0007669"/>
    <property type="project" value="UniProtKB-EC"/>
</dbReference>
<dbReference type="EMBL" id="LVVK01000014">
    <property type="protein sequence ID" value="OPB41754.1"/>
    <property type="molecule type" value="Genomic_DNA"/>
</dbReference>
<gene>
    <name evidence="8" type="ORF">A0O28_0103140</name>
</gene>
<feature type="binding site" evidence="5">
    <location>
        <position position="256"/>
    </location>
    <ligand>
        <name>FAD</name>
        <dbReference type="ChEBI" id="CHEBI:57692"/>
    </ligand>
</feature>
<dbReference type="EC" id="1.4.3.-" evidence="6"/>
<dbReference type="InterPro" id="IPR001613">
    <property type="entry name" value="Flavin_amine_oxidase"/>
</dbReference>
<dbReference type="PANTHER" id="PTHR43563">
    <property type="entry name" value="AMINE OXIDASE"/>
    <property type="match status" value="1"/>
</dbReference>
<feature type="binding site" evidence="5">
    <location>
        <position position="37"/>
    </location>
    <ligand>
        <name>FAD</name>
        <dbReference type="ChEBI" id="CHEBI:57692"/>
    </ligand>
</feature>
<dbReference type="PRINTS" id="PR00757">
    <property type="entry name" value="AMINEOXDASEF"/>
</dbReference>
<evidence type="ECO:0000313" key="8">
    <source>
        <dbReference type="EMBL" id="OPB41754.1"/>
    </source>
</evidence>
<dbReference type="InterPro" id="IPR050703">
    <property type="entry name" value="Flavin_MAO"/>
</dbReference>
<dbReference type="Gene3D" id="3.50.50.60">
    <property type="entry name" value="FAD/NAD(P)-binding domain"/>
    <property type="match status" value="1"/>
</dbReference>
<feature type="binding site" evidence="5">
    <location>
        <begin position="56"/>
        <end position="57"/>
    </location>
    <ligand>
        <name>FAD</name>
        <dbReference type="ChEBI" id="CHEBI:57692"/>
    </ligand>
</feature>
<dbReference type="Proteomes" id="UP000191004">
    <property type="component" value="Unassembled WGS sequence"/>
</dbReference>
<dbReference type="SUPFAM" id="SSF51905">
    <property type="entry name" value="FAD/NAD(P)-binding domain"/>
    <property type="match status" value="1"/>
</dbReference>
<evidence type="ECO:0000256" key="5">
    <source>
        <dbReference type="PIRSR" id="PIRSR601613-1"/>
    </source>
</evidence>
<dbReference type="SUPFAM" id="SSF54373">
    <property type="entry name" value="FAD-linked reductases, C-terminal domain"/>
    <property type="match status" value="1"/>
</dbReference>
<dbReference type="InterPro" id="IPR002937">
    <property type="entry name" value="Amino_oxidase"/>
</dbReference>
<evidence type="ECO:0000256" key="6">
    <source>
        <dbReference type="RuleBase" id="RU362067"/>
    </source>
</evidence>
<keyword evidence="9" id="KW-1185">Reference proteome</keyword>
<keyword evidence="3 6" id="KW-0560">Oxidoreductase</keyword>
<dbReference type="Pfam" id="PF01593">
    <property type="entry name" value="Amino_oxidase"/>
    <property type="match status" value="1"/>
</dbReference>
<dbReference type="AlphaFoldDB" id="A0A1T3CKY8"/>
<evidence type="ECO:0000256" key="1">
    <source>
        <dbReference type="ARBA" id="ARBA00001974"/>
    </source>
</evidence>
<feature type="binding site" evidence="5">
    <location>
        <position position="363"/>
    </location>
    <ligand>
        <name>substrate</name>
    </ligand>
</feature>
<sequence length="482" mass="52517">MAPDQQDATFGIQPQISSKSSIQERKTQVIIIGGGLSGLQAAHDLQAAGISCLILEARDRVGGKLWSVPLGPEKGYLELGGAWTNDVNQPMVTALVKKFGLEMVTQNIIGDCVLEDHGRFLYGSDPPLSQEDKAIFAEIRNRVEALCHTVKAAELGQSLTRHGDMNMDDFAVSMGASDIVRRLVNIWTAAMLGVESNQVSAVFFMHYCQAGGGLIQMRSDGKGGGQSMRFRHGTQSLCYGLRNGLKPETVICSTPVQTIEQDIGGGCLVIARDGRRFRSERIISTVPSIFLNQINISPPLSADKQWLSTHSKLGFYAKVFLVYSEPWWRKLGLCGLAQGLSGPVALTRDASSDEDGLFALICFVVGQRGAEWAQKDAADRLNEVIAHVDRIYGADIPRPLETREQIWNKEEFSQGAPCPVVPASCLRSLSQDQWRPEGYIHFAGTETSTIWKGYMEGALVSGNRAAGEIIDIVSTCTNQVAQ</sequence>
<dbReference type="Gene3D" id="3.90.660.10">
    <property type="match status" value="1"/>
</dbReference>
<keyword evidence="6" id="KW-0285">Flavoprotein</keyword>